<dbReference type="GeneID" id="24124813"/>
<dbReference type="OrthoDB" id="66500at2759"/>
<dbReference type="RefSeq" id="XP_012196191.1">
    <property type="nucleotide sequence ID" value="XM_012340801.1"/>
</dbReference>
<dbReference type="VEuPathDB" id="FungiDB:SPRG_02252"/>
<reference evidence="1 2" key="1">
    <citation type="journal article" date="2013" name="PLoS Genet.">
        <title>Distinctive expansion of potential virulence genes in the genome of the oomycete fish pathogen Saprolegnia parasitica.</title>
        <authorList>
            <person name="Jiang R.H."/>
            <person name="de Bruijn I."/>
            <person name="Haas B.J."/>
            <person name="Belmonte R."/>
            <person name="Lobach L."/>
            <person name="Christie J."/>
            <person name="van den Ackerveken G."/>
            <person name="Bottin A."/>
            <person name="Bulone V."/>
            <person name="Diaz-Moreno S.M."/>
            <person name="Dumas B."/>
            <person name="Fan L."/>
            <person name="Gaulin E."/>
            <person name="Govers F."/>
            <person name="Grenville-Briggs L.J."/>
            <person name="Horner N.R."/>
            <person name="Levin J.Z."/>
            <person name="Mammella M."/>
            <person name="Meijer H.J."/>
            <person name="Morris P."/>
            <person name="Nusbaum C."/>
            <person name="Oome S."/>
            <person name="Phillips A.J."/>
            <person name="van Rooyen D."/>
            <person name="Rzeszutek E."/>
            <person name="Saraiva M."/>
            <person name="Secombes C.J."/>
            <person name="Seidl M.F."/>
            <person name="Snel B."/>
            <person name="Stassen J.H."/>
            <person name="Sykes S."/>
            <person name="Tripathy S."/>
            <person name="van den Berg H."/>
            <person name="Vega-Arreguin J.C."/>
            <person name="Wawra S."/>
            <person name="Young S.K."/>
            <person name="Zeng Q."/>
            <person name="Dieguez-Uribeondo J."/>
            <person name="Russ C."/>
            <person name="Tyler B.M."/>
            <person name="van West P."/>
        </authorList>
    </citation>
    <scope>NUCLEOTIDE SEQUENCE [LARGE SCALE GENOMIC DNA]</scope>
    <source>
        <strain evidence="1 2">CBS 223.65</strain>
    </source>
</reference>
<evidence type="ECO:0000313" key="2">
    <source>
        <dbReference type="Proteomes" id="UP000030745"/>
    </source>
</evidence>
<organism evidence="1 2">
    <name type="scientific">Saprolegnia parasitica (strain CBS 223.65)</name>
    <dbReference type="NCBI Taxonomy" id="695850"/>
    <lineage>
        <taxon>Eukaryota</taxon>
        <taxon>Sar</taxon>
        <taxon>Stramenopiles</taxon>
        <taxon>Oomycota</taxon>
        <taxon>Saprolegniomycetes</taxon>
        <taxon>Saprolegniales</taxon>
        <taxon>Saprolegniaceae</taxon>
        <taxon>Saprolegnia</taxon>
    </lineage>
</organism>
<name>A0A067CVZ9_SAPPC</name>
<keyword evidence="2" id="KW-1185">Reference proteome</keyword>
<proteinExistence type="predicted"/>
<gene>
    <name evidence="1" type="ORF">SPRG_02252</name>
</gene>
<dbReference type="EMBL" id="KK583193">
    <property type="protein sequence ID" value="KDO33445.1"/>
    <property type="molecule type" value="Genomic_DNA"/>
</dbReference>
<dbReference type="AlphaFoldDB" id="A0A067CVZ9"/>
<sequence length="182" mass="20240">MRENFKDACEEVAAAVLDGGHLTLAVEEKVALAMYKIDETCALVDSHAEMDLEAEHEANVQLLLDRCVLLQHHFATIDHMEKIVDDLAVASRKLQERMDYVKKHAEPILHPTQLSSMLKRTLALGRKKASPEGVAWEPVTFIPDVTASLRGLDKLLHGNDDDDELKAAFKTPSIAEYQEGAI</sequence>
<evidence type="ECO:0000313" key="1">
    <source>
        <dbReference type="EMBL" id="KDO33445.1"/>
    </source>
</evidence>
<dbReference type="Proteomes" id="UP000030745">
    <property type="component" value="Unassembled WGS sequence"/>
</dbReference>
<accession>A0A067CVZ9</accession>
<dbReference type="OMA" id="EHEANVQ"/>
<dbReference type="KEGG" id="spar:SPRG_02252"/>
<protein>
    <submittedName>
        <fullName evidence="1">Uncharacterized protein</fullName>
    </submittedName>
</protein>